<gene>
    <name evidence="7" type="ORF">GYA93_14430</name>
</gene>
<evidence type="ECO:0000256" key="4">
    <source>
        <dbReference type="ARBA" id="ARBA00023125"/>
    </source>
</evidence>
<evidence type="ECO:0000313" key="8">
    <source>
        <dbReference type="Proteomes" id="UP000466307"/>
    </source>
</evidence>
<evidence type="ECO:0000256" key="3">
    <source>
        <dbReference type="ARBA" id="ARBA00023082"/>
    </source>
</evidence>
<proteinExistence type="inferred from homology"/>
<dbReference type="GO" id="GO:0003677">
    <property type="term" value="F:DNA binding"/>
    <property type="evidence" value="ECO:0007669"/>
    <property type="project" value="UniProtKB-KW"/>
</dbReference>
<dbReference type="InterPro" id="IPR016032">
    <property type="entry name" value="Sig_transdc_resp-reg_C-effctor"/>
</dbReference>
<dbReference type="GO" id="GO:0006352">
    <property type="term" value="P:DNA-templated transcription initiation"/>
    <property type="evidence" value="ECO:0007669"/>
    <property type="project" value="InterPro"/>
</dbReference>
<dbReference type="SMART" id="SM00421">
    <property type="entry name" value="HTH_LUXR"/>
    <property type="match status" value="1"/>
</dbReference>
<keyword evidence="8" id="KW-1185">Reference proteome</keyword>
<evidence type="ECO:0000256" key="5">
    <source>
        <dbReference type="ARBA" id="ARBA00023163"/>
    </source>
</evidence>
<keyword evidence="3" id="KW-0731">Sigma factor</keyword>
<protein>
    <recommendedName>
        <fullName evidence="6">HTH luxR-type domain-containing protein</fullName>
    </recommendedName>
</protein>
<dbReference type="Pfam" id="PF08281">
    <property type="entry name" value="Sigma70_r4_2"/>
    <property type="match status" value="1"/>
</dbReference>
<dbReference type="InterPro" id="IPR013249">
    <property type="entry name" value="RNA_pol_sigma70_r4_t2"/>
</dbReference>
<dbReference type="Proteomes" id="UP000466307">
    <property type="component" value="Unassembled WGS sequence"/>
</dbReference>
<dbReference type="SUPFAM" id="SSF46894">
    <property type="entry name" value="C-terminal effector domain of the bipartite response regulators"/>
    <property type="match status" value="1"/>
</dbReference>
<dbReference type="Gene3D" id="1.10.10.10">
    <property type="entry name" value="Winged helix-like DNA-binding domain superfamily/Winged helix DNA-binding domain"/>
    <property type="match status" value="1"/>
</dbReference>
<sequence length="209" mass="22159">MTSVLGRELPPAGSHSPALTVAVLAEGGIADAALCALLQNAGHASFLVHTADLRPDPLRPTSASIAVVVARSADHIEAARNDPLLADARFVGLGVASGDPDGLDLTDSPNAASELLAFLQHVADDRARTPQVIRLTPREREIVVAYALGGTTREVAEIHHVAESTVREHYRRVVQRYEAVGRSVGNKSRLLVNLLADGWVRPQEIVAAV</sequence>
<evidence type="ECO:0000259" key="6">
    <source>
        <dbReference type="SMART" id="SM00421"/>
    </source>
</evidence>
<reference evidence="7 8" key="1">
    <citation type="submission" date="2020-01" db="EMBL/GenBank/DDBJ databases">
        <title>Investigation of new actinobacteria for the biodesulphurisation of diesel fuel.</title>
        <authorList>
            <person name="Athi Narayanan S.M."/>
        </authorList>
    </citation>
    <scope>NUCLEOTIDE SEQUENCE [LARGE SCALE GENOMIC DNA]</scope>
    <source>
        <strain evidence="7 8">213E</strain>
    </source>
</reference>
<accession>A0A7K3LRA5</accession>
<organism evidence="7 8">
    <name type="scientific">Gordonia desulfuricans</name>
    <dbReference type="NCBI Taxonomy" id="89051"/>
    <lineage>
        <taxon>Bacteria</taxon>
        <taxon>Bacillati</taxon>
        <taxon>Actinomycetota</taxon>
        <taxon>Actinomycetes</taxon>
        <taxon>Mycobacteriales</taxon>
        <taxon>Gordoniaceae</taxon>
        <taxon>Gordonia</taxon>
    </lineage>
</organism>
<evidence type="ECO:0000256" key="1">
    <source>
        <dbReference type="ARBA" id="ARBA00010641"/>
    </source>
</evidence>
<comment type="caution">
    <text evidence="7">The sequence shown here is derived from an EMBL/GenBank/DDBJ whole genome shotgun (WGS) entry which is preliminary data.</text>
</comment>
<keyword evidence="4" id="KW-0238">DNA-binding</keyword>
<dbReference type="GO" id="GO:0016987">
    <property type="term" value="F:sigma factor activity"/>
    <property type="evidence" value="ECO:0007669"/>
    <property type="project" value="UniProtKB-KW"/>
</dbReference>
<dbReference type="InterPro" id="IPR000792">
    <property type="entry name" value="Tscrpt_reg_LuxR_C"/>
</dbReference>
<dbReference type="AlphaFoldDB" id="A0A7K3LRA5"/>
<dbReference type="InterPro" id="IPR036388">
    <property type="entry name" value="WH-like_DNA-bd_sf"/>
</dbReference>
<comment type="similarity">
    <text evidence="1">Belongs to the sigma-70 factor family. ECF subfamily.</text>
</comment>
<name>A0A7K3LRA5_9ACTN</name>
<feature type="domain" description="HTH luxR-type" evidence="6">
    <location>
        <begin position="132"/>
        <end position="183"/>
    </location>
</feature>
<keyword evidence="2" id="KW-0805">Transcription regulation</keyword>
<dbReference type="RefSeq" id="WP_059036578.1">
    <property type="nucleotide sequence ID" value="NZ_JAADZU010000046.1"/>
</dbReference>
<evidence type="ECO:0000313" key="7">
    <source>
        <dbReference type="EMBL" id="NDK90769.1"/>
    </source>
</evidence>
<keyword evidence="5" id="KW-0804">Transcription</keyword>
<dbReference type="PRINTS" id="PR00038">
    <property type="entry name" value="HTHLUXR"/>
</dbReference>
<evidence type="ECO:0000256" key="2">
    <source>
        <dbReference type="ARBA" id="ARBA00023015"/>
    </source>
</evidence>
<dbReference type="EMBL" id="JAADZU010000046">
    <property type="protein sequence ID" value="NDK90769.1"/>
    <property type="molecule type" value="Genomic_DNA"/>
</dbReference>